<gene>
    <name evidence="2" type="ORF">SAMN06297229_0840</name>
</gene>
<evidence type="ECO:0000256" key="1">
    <source>
        <dbReference type="SAM" id="Phobius"/>
    </source>
</evidence>
<keyword evidence="3" id="KW-1185">Reference proteome</keyword>
<dbReference type="EMBL" id="FXWH01000001">
    <property type="protein sequence ID" value="SMQ63341.1"/>
    <property type="molecule type" value="Genomic_DNA"/>
</dbReference>
<organism evidence="2 3">
    <name type="scientific">Pseudidiomarina planktonica</name>
    <dbReference type="NCBI Taxonomy" id="1323738"/>
    <lineage>
        <taxon>Bacteria</taxon>
        <taxon>Pseudomonadati</taxon>
        <taxon>Pseudomonadota</taxon>
        <taxon>Gammaproteobacteria</taxon>
        <taxon>Alteromonadales</taxon>
        <taxon>Idiomarinaceae</taxon>
        <taxon>Pseudidiomarina</taxon>
    </lineage>
</organism>
<reference evidence="3" key="1">
    <citation type="submission" date="2017-04" db="EMBL/GenBank/DDBJ databases">
        <authorList>
            <person name="Varghese N."/>
            <person name="Submissions S."/>
        </authorList>
    </citation>
    <scope>NUCLEOTIDE SEQUENCE [LARGE SCALE GENOMIC DNA]</scope>
</reference>
<dbReference type="AlphaFoldDB" id="A0A1Y6EQ81"/>
<sequence length="368" mass="40476">MKRQWSPVMGKQRGIILAEVVLAIVLSSGLLAIVVGWQQRQQQVEAYEQQLDYARQLMMVLQNYQQEFGSYPEHLAEIEASGYWENVLPTVQKAEWQWEFTTPFLDIRAQLPSAGQARWVAAQLPDARSNNTVLEIRMVQAAIINAVDTSVLLHRVAVADNPQLNQLATHISMQGHDIRDVGTLTANAVTAQQADMTRVTAKELRVENGLRLNNTSMTAVGNRLTVTAGLLELQGPVTISGLLDLQGNNLSGVNQLTANQLNVQQVSGENVTANEVTTELLQVDDLQVSANLTLAQFHSHDLQVDLLTADTLTATTLSANQATINQLQADYIYATDVIAGARSISENYDLINTYRALWEQCVDVGGCQ</sequence>
<evidence type="ECO:0000313" key="3">
    <source>
        <dbReference type="Proteomes" id="UP000194450"/>
    </source>
</evidence>
<protein>
    <submittedName>
        <fullName evidence="2">Type II secretory pathway, pseudopilin PulG</fullName>
    </submittedName>
</protein>
<accession>A0A1Y6EQ81</accession>
<proteinExistence type="predicted"/>
<dbReference type="Proteomes" id="UP000194450">
    <property type="component" value="Unassembled WGS sequence"/>
</dbReference>
<keyword evidence="1" id="KW-1133">Transmembrane helix</keyword>
<feature type="transmembrane region" description="Helical" evidence="1">
    <location>
        <begin position="16"/>
        <end position="37"/>
    </location>
</feature>
<evidence type="ECO:0000313" key="2">
    <source>
        <dbReference type="EMBL" id="SMQ63341.1"/>
    </source>
</evidence>
<keyword evidence="1" id="KW-0812">Transmembrane</keyword>
<name>A0A1Y6EQ81_9GAMM</name>
<keyword evidence="1" id="KW-0472">Membrane</keyword>